<keyword evidence="9" id="KW-0378">Hydrolase</keyword>
<accession>W0DS61</accession>
<evidence type="ECO:0000256" key="9">
    <source>
        <dbReference type="HAMAP-Rule" id="MF_02040"/>
    </source>
</evidence>
<evidence type="ECO:0000256" key="3">
    <source>
        <dbReference type="ARBA" id="ARBA00022723"/>
    </source>
</evidence>
<dbReference type="InterPro" id="IPR034904">
    <property type="entry name" value="FSCA_dom_sf"/>
</dbReference>
<dbReference type="InterPro" id="IPR019591">
    <property type="entry name" value="Mrp/NBP35_ATP-bd"/>
</dbReference>
<feature type="binding site" evidence="9">
    <location>
        <begin position="122"/>
        <end position="129"/>
    </location>
    <ligand>
        <name>ATP</name>
        <dbReference type="ChEBI" id="CHEBI:30616"/>
    </ligand>
</feature>
<keyword evidence="12" id="KW-1185">Reference proteome</keyword>
<dbReference type="PANTHER" id="PTHR42961:SF2">
    <property type="entry name" value="IRON-SULFUR PROTEIN NUBPL"/>
    <property type="match status" value="1"/>
</dbReference>
<evidence type="ECO:0000256" key="4">
    <source>
        <dbReference type="ARBA" id="ARBA00022741"/>
    </source>
</evidence>
<dbReference type="PANTHER" id="PTHR42961">
    <property type="entry name" value="IRON-SULFUR PROTEIN NUBPL"/>
    <property type="match status" value="1"/>
</dbReference>
<evidence type="ECO:0000256" key="2">
    <source>
        <dbReference type="ARBA" id="ARBA00008205"/>
    </source>
</evidence>
<keyword evidence="7 9" id="KW-0411">Iron-sulfur</keyword>
<evidence type="ECO:0000256" key="5">
    <source>
        <dbReference type="ARBA" id="ARBA00022840"/>
    </source>
</evidence>
<keyword evidence="4 9" id="KW-0547">Nucleotide-binding</keyword>
<dbReference type="GO" id="GO:0046872">
    <property type="term" value="F:metal ion binding"/>
    <property type="evidence" value="ECO:0007669"/>
    <property type="project" value="UniProtKB-KW"/>
</dbReference>
<dbReference type="Proteomes" id="UP000005380">
    <property type="component" value="Chromosome"/>
</dbReference>
<keyword evidence="5 9" id="KW-0067">ATP-binding</keyword>
<organism evidence="11 12">
    <name type="scientific">Thiomicrospira aerophila AL3</name>
    <dbReference type="NCBI Taxonomy" id="717772"/>
    <lineage>
        <taxon>Bacteria</taxon>
        <taxon>Pseudomonadati</taxon>
        <taxon>Pseudomonadota</taxon>
        <taxon>Gammaproteobacteria</taxon>
        <taxon>Thiotrichales</taxon>
        <taxon>Piscirickettsiaceae</taxon>
        <taxon>Thiomicrospira</taxon>
    </lineage>
</organism>
<dbReference type="PROSITE" id="PS01215">
    <property type="entry name" value="MRP"/>
    <property type="match status" value="1"/>
</dbReference>
<evidence type="ECO:0000313" key="12">
    <source>
        <dbReference type="Proteomes" id="UP000005380"/>
    </source>
</evidence>
<dbReference type="STRING" id="717772.THIAE_06640"/>
<dbReference type="OrthoDB" id="9809679at2"/>
<dbReference type="GO" id="GO:0051539">
    <property type="term" value="F:4 iron, 4 sulfur cluster binding"/>
    <property type="evidence" value="ECO:0007669"/>
    <property type="project" value="TreeGrafter"/>
</dbReference>
<dbReference type="GO" id="GO:0005829">
    <property type="term" value="C:cytosol"/>
    <property type="evidence" value="ECO:0007669"/>
    <property type="project" value="TreeGrafter"/>
</dbReference>
<dbReference type="InterPro" id="IPR027417">
    <property type="entry name" value="P-loop_NTPase"/>
</dbReference>
<keyword evidence="6 9" id="KW-0408">Iron</keyword>
<dbReference type="HAMAP" id="MF_02040">
    <property type="entry name" value="Mrp_NBP35"/>
    <property type="match status" value="1"/>
</dbReference>
<dbReference type="SUPFAM" id="SSF117916">
    <property type="entry name" value="Fe-S cluster assembly (FSCA) domain-like"/>
    <property type="match status" value="1"/>
</dbReference>
<dbReference type="CDD" id="cd02037">
    <property type="entry name" value="Mrp_NBP35"/>
    <property type="match status" value="1"/>
</dbReference>
<comment type="subunit">
    <text evidence="9">Homodimer.</text>
</comment>
<proteinExistence type="inferred from homology"/>
<evidence type="ECO:0000313" key="11">
    <source>
        <dbReference type="EMBL" id="AHF01475.1"/>
    </source>
</evidence>
<dbReference type="FunFam" id="3.40.50.300:FF:000418">
    <property type="entry name" value="Iron-sulfur cluster carrier protein"/>
    <property type="match status" value="1"/>
</dbReference>
<reference evidence="11 12" key="1">
    <citation type="submission" date="2013-12" db="EMBL/GenBank/DDBJ databases">
        <authorList>
            <consortium name="DOE Joint Genome Institute"/>
            <person name="Kappler U."/>
            <person name="Huntemann M."/>
            <person name="Han J."/>
            <person name="Chen A."/>
            <person name="Kyrpides N."/>
            <person name="Mavromatis K."/>
            <person name="Markowitz V."/>
            <person name="Palaniappan K."/>
            <person name="Ivanova N."/>
            <person name="Schaumberg A."/>
            <person name="Pati A."/>
            <person name="Liolios K."/>
            <person name="Nordberg H.P."/>
            <person name="Cantor M.N."/>
            <person name="Hua S.X."/>
            <person name="Woyke T."/>
        </authorList>
    </citation>
    <scope>NUCLEOTIDE SEQUENCE [LARGE SCALE GENOMIC DNA]</scope>
    <source>
        <strain evidence="12">AL2</strain>
    </source>
</reference>
<dbReference type="GO" id="GO:0140663">
    <property type="term" value="F:ATP-dependent FeS chaperone activity"/>
    <property type="evidence" value="ECO:0007669"/>
    <property type="project" value="InterPro"/>
</dbReference>
<comment type="function">
    <text evidence="9">Binds and transfers iron-sulfur (Fe-S) clusters to target apoproteins. Can hydrolyze ATP.</text>
</comment>
<dbReference type="EMBL" id="CP007030">
    <property type="protein sequence ID" value="AHF01475.1"/>
    <property type="molecule type" value="Genomic_DNA"/>
</dbReference>
<dbReference type="InterPro" id="IPR033756">
    <property type="entry name" value="YlxH/NBP35"/>
</dbReference>
<evidence type="ECO:0000256" key="6">
    <source>
        <dbReference type="ARBA" id="ARBA00023004"/>
    </source>
</evidence>
<dbReference type="FunCoup" id="W0DS61">
    <property type="interactions" value="457"/>
</dbReference>
<keyword evidence="3 9" id="KW-0479">Metal-binding</keyword>
<dbReference type="GO" id="GO:0016887">
    <property type="term" value="F:ATP hydrolysis activity"/>
    <property type="evidence" value="ECO:0007669"/>
    <property type="project" value="UniProtKB-UniRule"/>
</dbReference>
<dbReference type="GO" id="GO:0005524">
    <property type="term" value="F:ATP binding"/>
    <property type="evidence" value="ECO:0007669"/>
    <property type="project" value="UniProtKB-UniRule"/>
</dbReference>
<protein>
    <recommendedName>
        <fullName evidence="9">Iron-sulfur cluster carrier protein</fullName>
    </recommendedName>
</protein>
<dbReference type="Pfam" id="PF10609">
    <property type="entry name" value="ParA"/>
    <property type="match status" value="1"/>
</dbReference>
<dbReference type="GO" id="GO:0016226">
    <property type="term" value="P:iron-sulfur cluster assembly"/>
    <property type="evidence" value="ECO:0007669"/>
    <property type="project" value="InterPro"/>
</dbReference>
<comment type="similarity">
    <text evidence="1">In the N-terminal section; belongs to the MIP18 family.</text>
</comment>
<dbReference type="RefSeq" id="WP_006461004.1">
    <property type="nucleotide sequence ID" value="NZ_CP007030.1"/>
</dbReference>
<dbReference type="AlphaFoldDB" id="W0DS61"/>
<feature type="domain" description="MIP18 family-like" evidence="10">
    <location>
        <begin position="38"/>
        <end position="90"/>
    </location>
</feature>
<dbReference type="KEGG" id="tao:THIAE_06640"/>
<evidence type="ECO:0000256" key="8">
    <source>
        <dbReference type="ARBA" id="ARBA00024036"/>
    </source>
</evidence>
<dbReference type="HOGENOM" id="CLU_024839_0_0_6"/>
<dbReference type="eggNOG" id="COG0489">
    <property type="taxonomic scope" value="Bacteria"/>
</dbReference>
<dbReference type="InterPro" id="IPR002744">
    <property type="entry name" value="MIP18-like"/>
</dbReference>
<dbReference type="SUPFAM" id="SSF52540">
    <property type="entry name" value="P-loop containing nucleoside triphosphate hydrolases"/>
    <property type="match status" value="1"/>
</dbReference>
<comment type="similarity">
    <text evidence="2">In the C-terminal section; belongs to the Mrp/NBP35 ATP-binding proteins family.</text>
</comment>
<name>W0DS61_9GAMM</name>
<evidence type="ECO:0000256" key="7">
    <source>
        <dbReference type="ARBA" id="ARBA00023014"/>
    </source>
</evidence>
<gene>
    <name evidence="11" type="ORF">THIAE_06640</name>
</gene>
<comment type="similarity">
    <text evidence="8 9">Belongs to the Mrp/NBP35 ATP-binding proteins family.</text>
</comment>
<dbReference type="InterPro" id="IPR044304">
    <property type="entry name" value="NUBPL-like"/>
</dbReference>
<evidence type="ECO:0000259" key="10">
    <source>
        <dbReference type="Pfam" id="PF01883"/>
    </source>
</evidence>
<dbReference type="Gene3D" id="3.40.50.300">
    <property type="entry name" value="P-loop containing nucleotide triphosphate hydrolases"/>
    <property type="match status" value="1"/>
</dbReference>
<evidence type="ECO:0000256" key="1">
    <source>
        <dbReference type="ARBA" id="ARBA00007352"/>
    </source>
</evidence>
<dbReference type="InParanoid" id="W0DS61"/>
<dbReference type="InterPro" id="IPR000808">
    <property type="entry name" value="Mrp-like_CS"/>
</dbReference>
<sequence length="378" mass="40881">MGLISKLFGSDAAKTLNETQQTLFEQHVGQLLFPLFEQTLIKTKAIENIHFEKGRLSFDLIWPFAAKQLHAQLNQAIEQAVAKIPEVTQLSIQPITRIQAYQTQPSVAALPGIKNIIAVASGKGGVGKSTTSVNLALALQNQGASVGILDADIYGPSIPTLLKLSGKPQTTDGKSMEPMESYGLQAMSIGCLIEEDTPMIWRGPIVTQTLTQLLKETRWQALDFLIIDLPPGTGDVQLTLAQQIPVTGAVIVTTPQDLALIDAKKAIKMFEKVNIPVLGLVENMSTHICSQCGHEEAIFGDAGGLKLAQDYNIDVLGQLPLNIDIRLQADAGCPTVAHDPTSELAQRYITIAHKLGAQLAQQRKNYSHAFPNIVVQNS</sequence>
<dbReference type="NCBIfam" id="NF008669">
    <property type="entry name" value="PRK11670.1"/>
    <property type="match status" value="1"/>
</dbReference>
<dbReference type="Pfam" id="PF01883">
    <property type="entry name" value="FeS_assembly_P"/>
    <property type="match status" value="1"/>
</dbReference>